<organism evidence="2 3">
    <name type="scientific">Myotis davidii</name>
    <name type="common">David's myotis</name>
    <dbReference type="NCBI Taxonomy" id="225400"/>
    <lineage>
        <taxon>Eukaryota</taxon>
        <taxon>Metazoa</taxon>
        <taxon>Chordata</taxon>
        <taxon>Craniata</taxon>
        <taxon>Vertebrata</taxon>
        <taxon>Euteleostomi</taxon>
        <taxon>Mammalia</taxon>
        <taxon>Eutheria</taxon>
        <taxon>Laurasiatheria</taxon>
        <taxon>Chiroptera</taxon>
        <taxon>Yangochiroptera</taxon>
        <taxon>Vespertilionidae</taxon>
        <taxon>Myotis</taxon>
    </lineage>
</organism>
<feature type="region of interest" description="Disordered" evidence="1">
    <location>
        <begin position="18"/>
        <end position="105"/>
    </location>
</feature>
<name>L5MED3_MYODS</name>
<dbReference type="Proteomes" id="UP000010556">
    <property type="component" value="Unassembled WGS sequence"/>
</dbReference>
<proteinExistence type="predicted"/>
<sequence>MVLSLPIRTIRRRGLGLALSRHGHPPSAPLSETPGGWDSGSQTGIAPRGPRGSRARSSPPLGIAALAAAAAAAPPPDTGTGSASGSTPSAQHCPLRALPPPPSPRELGIAGNQLRGAGLSRAPPEFRLVCVLPGNSALTLPARRDAWVGWPTLGK</sequence>
<dbReference type="EMBL" id="KB101262">
    <property type="protein sequence ID" value="ELK36741.1"/>
    <property type="molecule type" value="Genomic_DNA"/>
</dbReference>
<protein>
    <submittedName>
        <fullName evidence="2">Uncharacterized protein</fullName>
    </submittedName>
</protein>
<gene>
    <name evidence="2" type="ORF">MDA_GLEAN10002670</name>
</gene>
<evidence type="ECO:0000313" key="3">
    <source>
        <dbReference type="Proteomes" id="UP000010556"/>
    </source>
</evidence>
<evidence type="ECO:0000256" key="1">
    <source>
        <dbReference type="SAM" id="MobiDB-lite"/>
    </source>
</evidence>
<keyword evidence="3" id="KW-1185">Reference proteome</keyword>
<feature type="compositionally biased region" description="Low complexity" evidence="1">
    <location>
        <begin position="46"/>
        <end position="96"/>
    </location>
</feature>
<dbReference type="AlphaFoldDB" id="L5MED3"/>
<reference evidence="3" key="1">
    <citation type="journal article" date="2013" name="Science">
        <title>Comparative analysis of bat genomes provides insight into the evolution of flight and immunity.</title>
        <authorList>
            <person name="Zhang G."/>
            <person name="Cowled C."/>
            <person name="Shi Z."/>
            <person name="Huang Z."/>
            <person name="Bishop-Lilly K.A."/>
            <person name="Fang X."/>
            <person name="Wynne J.W."/>
            <person name="Xiong Z."/>
            <person name="Baker M.L."/>
            <person name="Zhao W."/>
            <person name="Tachedjian M."/>
            <person name="Zhu Y."/>
            <person name="Zhou P."/>
            <person name="Jiang X."/>
            <person name="Ng J."/>
            <person name="Yang L."/>
            <person name="Wu L."/>
            <person name="Xiao J."/>
            <person name="Feng Y."/>
            <person name="Chen Y."/>
            <person name="Sun X."/>
            <person name="Zhang Y."/>
            <person name="Marsh G.A."/>
            <person name="Crameri G."/>
            <person name="Broder C.C."/>
            <person name="Frey K.G."/>
            <person name="Wang L.F."/>
            <person name="Wang J."/>
        </authorList>
    </citation>
    <scope>NUCLEOTIDE SEQUENCE [LARGE SCALE GENOMIC DNA]</scope>
</reference>
<accession>L5MED3</accession>
<evidence type="ECO:0000313" key="2">
    <source>
        <dbReference type="EMBL" id="ELK36741.1"/>
    </source>
</evidence>